<evidence type="ECO:0000313" key="2">
    <source>
        <dbReference type="Proteomes" id="UP000620124"/>
    </source>
</evidence>
<dbReference type="EMBL" id="JACAZI010000002">
    <property type="protein sequence ID" value="KAF7369523.1"/>
    <property type="molecule type" value="Genomic_DNA"/>
</dbReference>
<sequence>MPGFVVAEADYDEAMALFLSPLRLTQLNGNLGPTLTALPPTHPLFADMTHLGLRNWHISGLVDIEDTRSHVSFMPRLTHLSFEDGRFIPHCTYILETCRLLHVLISLSFDSELSLFPDELEDLSRDPRFVVMQNGWHLQDWQMGIHAGVDYWTRAEDFIAKRRCKEIDPLGYKISGDASEYIAARYASSTG</sequence>
<keyword evidence="2" id="KW-1185">Reference proteome</keyword>
<proteinExistence type="predicted"/>
<protein>
    <submittedName>
        <fullName evidence="1">Uncharacterized protein</fullName>
    </submittedName>
</protein>
<reference evidence="1" key="1">
    <citation type="submission" date="2020-05" db="EMBL/GenBank/DDBJ databases">
        <title>Mycena genomes resolve the evolution of fungal bioluminescence.</title>
        <authorList>
            <person name="Tsai I.J."/>
        </authorList>
    </citation>
    <scope>NUCLEOTIDE SEQUENCE</scope>
    <source>
        <strain evidence="1">CCC161011</strain>
    </source>
</reference>
<dbReference type="Proteomes" id="UP000620124">
    <property type="component" value="Unassembled WGS sequence"/>
</dbReference>
<organism evidence="1 2">
    <name type="scientific">Mycena venus</name>
    <dbReference type="NCBI Taxonomy" id="2733690"/>
    <lineage>
        <taxon>Eukaryota</taxon>
        <taxon>Fungi</taxon>
        <taxon>Dikarya</taxon>
        <taxon>Basidiomycota</taxon>
        <taxon>Agaricomycotina</taxon>
        <taxon>Agaricomycetes</taxon>
        <taxon>Agaricomycetidae</taxon>
        <taxon>Agaricales</taxon>
        <taxon>Marasmiineae</taxon>
        <taxon>Mycenaceae</taxon>
        <taxon>Mycena</taxon>
    </lineage>
</organism>
<dbReference type="OrthoDB" id="3060196at2759"/>
<comment type="caution">
    <text evidence="1">The sequence shown here is derived from an EMBL/GenBank/DDBJ whole genome shotgun (WGS) entry which is preliminary data.</text>
</comment>
<gene>
    <name evidence="1" type="ORF">MVEN_00282100</name>
</gene>
<dbReference type="AlphaFoldDB" id="A0A8H7DET0"/>
<evidence type="ECO:0000313" key="1">
    <source>
        <dbReference type="EMBL" id="KAF7369523.1"/>
    </source>
</evidence>
<accession>A0A8H7DET0</accession>
<name>A0A8H7DET0_9AGAR</name>